<dbReference type="Proteomes" id="UP000824782">
    <property type="component" value="Unassembled WGS sequence"/>
</dbReference>
<protein>
    <submittedName>
        <fullName evidence="2">Uncharacterized protein</fullName>
    </submittedName>
</protein>
<keyword evidence="1" id="KW-0812">Transmembrane</keyword>
<sequence>MESKDVASPAMETSSDVYSLVTSPSPEWRGLAYTLICAICYLGGYLCDPPWLIPWNLYWRL</sequence>
<evidence type="ECO:0000313" key="2">
    <source>
        <dbReference type="EMBL" id="KAG8548005.1"/>
    </source>
</evidence>
<proteinExistence type="predicted"/>
<dbReference type="EMBL" id="WNYA01000545">
    <property type="protein sequence ID" value="KAG8548005.1"/>
    <property type="molecule type" value="Genomic_DNA"/>
</dbReference>
<evidence type="ECO:0000256" key="1">
    <source>
        <dbReference type="SAM" id="Phobius"/>
    </source>
</evidence>
<evidence type="ECO:0000313" key="3">
    <source>
        <dbReference type="Proteomes" id="UP000824782"/>
    </source>
</evidence>
<dbReference type="AlphaFoldDB" id="A0AAV6ZIA5"/>
<accession>A0AAV6ZIA5</accession>
<keyword evidence="1" id="KW-1133">Transmembrane helix</keyword>
<organism evidence="2 3">
    <name type="scientific">Engystomops pustulosus</name>
    <name type="common">Tungara frog</name>
    <name type="synonym">Physalaemus pustulosus</name>
    <dbReference type="NCBI Taxonomy" id="76066"/>
    <lineage>
        <taxon>Eukaryota</taxon>
        <taxon>Metazoa</taxon>
        <taxon>Chordata</taxon>
        <taxon>Craniata</taxon>
        <taxon>Vertebrata</taxon>
        <taxon>Euteleostomi</taxon>
        <taxon>Amphibia</taxon>
        <taxon>Batrachia</taxon>
        <taxon>Anura</taxon>
        <taxon>Neobatrachia</taxon>
        <taxon>Hyloidea</taxon>
        <taxon>Leptodactylidae</taxon>
        <taxon>Leiuperinae</taxon>
        <taxon>Engystomops</taxon>
    </lineage>
</organism>
<name>A0AAV6ZIA5_ENGPU</name>
<reference evidence="2" key="1">
    <citation type="thesis" date="2020" institute="ProQuest LLC" country="789 East Eisenhower Parkway, Ann Arbor, MI, USA">
        <title>Comparative Genomics and Chromosome Evolution.</title>
        <authorList>
            <person name="Mudd A.B."/>
        </authorList>
    </citation>
    <scope>NUCLEOTIDE SEQUENCE</scope>
    <source>
        <strain evidence="2">237g6f4</strain>
        <tissue evidence="2">Blood</tissue>
    </source>
</reference>
<comment type="caution">
    <text evidence="2">The sequence shown here is derived from an EMBL/GenBank/DDBJ whole genome shotgun (WGS) entry which is preliminary data.</text>
</comment>
<feature type="transmembrane region" description="Helical" evidence="1">
    <location>
        <begin position="30"/>
        <end position="47"/>
    </location>
</feature>
<keyword evidence="3" id="KW-1185">Reference proteome</keyword>
<gene>
    <name evidence="2" type="ORF">GDO81_026884</name>
</gene>
<keyword evidence="1" id="KW-0472">Membrane</keyword>